<dbReference type="HOGENOM" id="CLU_2468774_0_0_1"/>
<reference evidence="2" key="1">
    <citation type="journal article" date="2011" name="PLoS Genet.">
        <title>Genomic analysis of the necrotrophic fungal pathogens Sclerotinia sclerotiorum and Botrytis cinerea.</title>
        <authorList>
            <person name="Amselem J."/>
            <person name="Cuomo C.A."/>
            <person name="van Kan J.A."/>
            <person name="Viaud M."/>
            <person name="Benito E.P."/>
            <person name="Couloux A."/>
            <person name="Coutinho P.M."/>
            <person name="de Vries R.P."/>
            <person name="Dyer P.S."/>
            <person name="Fillinger S."/>
            <person name="Fournier E."/>
            <person name="Gout L."/>
            <person name="Hahn M."/>
            <person name="Kohn L."/>
            <person name="Lapalu N."/>
            <person name="Plummer K.M."/>
            <person name="Pradier J.M."/>
            <person name="Quevillon E."/>
            <person name="Sharon A."/>
            <person name="Simon A."/>
            <person name="ten Have A."/>
            <person name="Tudzynski B."/>
            <person name="Tudzynski P."/>
            <person name="Wincker P."/>
            <person name="Andrew M."/>
            <person name="Anthouard V."/>
            <person name="Beever R.E."/>
            <person name="Beffa R."/>
            <person name="Benoit I."/>
            <person name="Bouzid O."/>
            <person name="Brault B."/>
            <person name="Chen Z."/>
            <person name="Choquer M."/>
            <person name="Collemare J."/>
            <person name="Cotton P."/>
            <person name="Danchin E.G."/>
            <person name="Da Silva C."/>
            <person name="Gautier A."/>
            <person name="Giraud C."/>
            <person name="Giraud T."/>
            <person name="Gonzalez C."/>
            <person name="Grossetete S."/>
            <person name="Guldener U."/>
            <person name="Henrissat B."/>
            <person name="Howlett B.J."/>
            <person name="Kodira C."/>
            <person name="Kretschmer M."/>
            <person name="Lappartient A."/>
            <person name="Leroch M."/>
            <person name="Levis C."/>
            <person name="Mauceli E."/>
            <person name="Neuveglise C."/>
            <person name="Oeser B."/>
            <person name="Pearson M."/>
            <person name="Poulain J."/>
            <person name="Poussereau N."/>
            <person name="Quesneville H."/>
            <person name="Rascle C."/>
            <person name="Schumacher J."/>
            <person name="Segurens B."/>
            <person name="Sexton A."/>
            <person name="Silva E."/>
            <person name="Sirven C."/>
            <person name="Soanes D.M."/>
            <person name="Talbot N.J."/>
            <person name="Templeton M."/>
            <person name="Yandava C."/>
            <person name="Yarden O."/>
            <person name="Zeng Q."/>
            <person name="Rollins J.A."/>
            <person name="Lebrun M.H."/>
            <person name="Dickman M."/>
        </authorList>
    </citation>
    <scope>NUCLEOTIDE SEQUENCE [LARGE SCALE GENOMIC DNA]</scope>
    <source>
        <strain evidence="2">T4</strain>
    </source>
</reference>
<dbReference type="Proteomes" id="UP000008177">
    <property type="component" value="Unplaced contigs"/>
</dbReference>
<dbReference type="EMBL" id="FQ790271">
    <property type="protein sequence ID" value="CCD44613.1"/>
    <property type="molecule type" value="Genomic_DNA"/>
</dbReference>
<organism evidence="1 2">
    <name type="scientific">Botryotinia fuckeliana (strain T4)</name>
    <name type="common">Noble rot fungus</name>
    <name type="synonym">Botrytis cinerea</name>
    <dbReference type="NCBI Taxonomy" id="999810"/>
    <lineage>
        <taxon>Eukaryota</taxon>
        <taxon>Fungi</taxon>
        <taxon>Dikarya</taxon>
        <taxon>Ascomycota</taxon>
        <taxon>Pezizomycotina</taxon>
        <taxon>Leotiomycetes</taxon>
        <taxon>Helotiales</taxon>
        <taxon>Sclerotiniaceae</taxon>
        <taxon>Botrytis</taxon>
    </lineage>
</organism>
<sequence>MSILSDAVAILLIESCIFSVANDFFSNVSQLLAMACLSSISRGIATYAIERLMRVLVLTLQEKFLNTEEVRKPLPNVGELRMRAINGP</sequence>
<dbReference type="AlphaFoldDB" id="G2XVU3"/>
<evidence type="ECO:0000313" key="1">
    <source>
        <dbReference type="EMBL" id="CCD44613.1"/>
    </source>
</evidence>
<name>G2XVU3_BOTF4</name>
<evidence type="ECO:0000313" key="2">
    <source>
        <dbReference type="Proteomes" id="UP000008177"/>
    </source>
</evidence>
<dbReference type="InParanoid" id="G2XVU3"/>
<protein>
    <submittedName>
        <fullName evidence="1">Uncharacterized protein</fullName>
    </submittedName>
</protein>
<accession>G2XVU3</accession>
<gene>
    <name evidence="1" type="ORF">BofuT4_uP055140.1</name>
</gene>
<proteinExistence type="predicted"/>